<keyword evidence="3" id="KW-0521">NADP</keyword>
<dbReference type="SUPFAM" id="SSF51735">
    <property type="entry name" value="NAD(P)-binding Rossmann-fold domains"/>
    <property type="match status" value="1"/>
</dbReference>
<dbReference type="PANTHER" id="PTHR44252">
    <property type="entry name" value="D-ERYTHRULOSE REDUCTASE"/>
    <property type="match status" value="1"/>
</dbReference>
<dbReference type="PANTHER" id="PTHR44252:SF3">
    <property type="entry name" value="D-ERYTHRULOSE REDUCTASE-RELATED"/>
    <property type="match status" value="1"/>
</dbReference>
<sequence>MEPGDVKNLVGKCVLVTGAGRGLGRAIVNEFHRQGAKIYAVPKTKEKLDSLIDELPTNIIPICVDLSSWKETETALENLERVDCLVNNAAIMESQDFLEITEEMFDLQMNVNTKAVLHVSQIVARKMIAEGKPGSIVNITSVLGKKIFPTLGAYGTSKAALDMLTKVMAVELGPHKITVNNITPGMLPTDLVKKFINKKAALANVPAKVIEEGLEAFMATKSVRKEAYIEMAEIVRTVLFLASGENVHLTGTDVSVDGGFLLM</sequence>
<proteinExistence type="inferred from homology"/>
<dbReference type="Pfam" id="PF00106">
    <property type="entry name" value="adh_short"/>
    <property type="match status" value="1"/>
</dbReference>
<evidence type="ECO:0000256" key="5">
    <source>
        <dbReference type="RuleBase" id="RU000363"/>
    </source>
</evidence>
<evidence type="ECO:0000256" key="1">
    <source>
        <dbReference type="ARBA" id="ARBA00006484"/>
    </source>
</evidence>
<evidence type="ECO:0000256" key="4">
    <source>
        <dbReference type="ARBA" id="ARBA00023002"/>
    </source>
</evidence>
<dbReference type="InterPro" id="IPR002347">
    <property type="entry name" value="SDR_fam"/>
</dbReference>
<evidence type="ECO:0000256" key="3">
    <source>
        <dbReference type="ARBA" id="ARBA00022857"/>
    </source>
</evidence>
<gene>
    <name evidence="6" type="ORF">ODALV1_LOCUS9916</name>
</gene>
<evidence type="ECO:0008006" key="8">
    <source>
        <dbReference type="Google" id="ProtNLM"/>
    </source>
</evidence>
<dbReference type="InterPro" id="IPR051737">
    <property type="entry name" value="L-xylulose/Carbonyl_redctase"/>
</dbReference>
<dbReference type="InterPro" id="IPR036291">
    <property type="entry name" value="NAD(P)-bd_dom_sf"/>
</dbReference>
<accession>A0ABP1QDJ7</accession>
<keyword evidence="7" id="KW-1185">Reference proteome</keyword>
<evidence type="ECO:0000313" key="6">
    <source>
        <dbReference type="EMBL" id="CAL8098376.1"/>
    </source>
</evidence>
<evidence type="ECO:0000313" key="7">
    <source>
        <dbReference type="Proteomes" id="UP001642540"/>
    </source>
</evidence>
<name>A0ABP1QDJ7_9HEXA</name>
<organism evidence="6 7">
    <name type="scientific">Orchesella dallaii</name>
    <dbReference type="NCBI Taxonomy" id="48710"/>
    <lineage>
        <taxon>Eukaryota</taxon>
        <taxon>Metazoa</taxon>
        <taxon>Ecdysozoa</taxon>
        <taxon>Arthropoda</taxon>
        <taxon>Hexapoda</taxon>
        <taxon>Collembola</taxon>
        <taxon>Entomobryomorpha</taxon>
        <taxon>Entomobryoidea</taxon>
        <taxon>Orchesellidae</taxon>
        <taxon>Orchesellinae</taxon>
        <taxon>Orchesella</taxon>
    </lineage>
</organism>
<dbReference type="InterPro" id="IPR020904">
    <property type="entry name" value="Sc_DH/Rdtase_CS"/>
</dbReference>
<dbReference type="EMBL" id="CAXLJM020000030">
    <property type="protein sequence ID" value="CAL8098376.1"/>
    <property type="molecule type" value="Genomic_DNA"/>
</dbReference>
<protein>
    <recommendedName>
        <fullName evidence="8">L-xylulose reductase</fullName>
    </recommendedName>
</protein>
<comment type="subunit">
    <text evidence="2">Homotetramer.</text>
</comment>
<evidence type="ECO:0000256" key="2">
    <source>
        <dbReference type="ARBA" id="ARBA00011881"/>
    </source>
</evidence>
<keyword evidence="4" id="KW-0560">Oxidoreductase</keyword>
<dbReference type="PROSITE" id="PS00061">
    <property type="entry name" value="ADH_SHORT"/>
    <property type="match status" value="1"/>
</dbReference>
<reference evidence="6 7" key="1">
    <citation type="submission" date="2024-08" db="EMBL/GenBank/DDBJ databases">
        <authorList>
            <person name="Cucini C."/>
            <person name="Frati F."/>
        </authorList>
    </citation>
    <scope>NUCLEOTIDE SEQUENCE [LARGE SCALE GENOMIC DNA]</scope>
</reference>
<dbReference type="PRINTS" id="PR00080">
    <property type="entry name" value="SDRFAMILY"/>
</dbReference>
<dbReference type="PRINTS" id="PR00081">
    <property type="entry name" value="GDHRDH"/>
</dbReference>
<comment type="caution">
    <text evidence="6">The sequence shown here is derived from an EMBL/GenBank/DDBJ whole genome shotgun (WGS) entry which is preliminary data.</text>
</comment>
<comment type="similarity">
    <text evidence="1 5">Belongs to the short-chain dehydrogenases/reductases (SDR) family.</text>
</comment>
<dbReference type="Proteomes" id="UP001642540">
    <property type="component" value="Unassembled WGS sequence"/>
</dbReference>
<dbReference type="Gene3D" id="3.40.50.720">
    <property type="entry name" value="NAD(P)-binding Rossmann-like Domain"/>
    <property type="match status" value="1"/>
</dbReference>